<dbReference type="PANTHER" id="PTHR11264:SF0">
    <property type="entry name" value="URACIL-DNA GLYCOSYLASE"/>
    <property type="match status" value="1"/>
</dbReference>
<evidence type="ECO:0000256" key="2">
    <source>
        <dbReference type="ARBA" id="ARBA00002631"/>
    </source>
</evidence>
<dbReference type="GO" id="GO:0005737">
    <property type="term" value="C:cytoplasm"/>
    <property type="evidence" value="ECO:0007669"/>
    <property type="project" value="UniProtKB-SubCell"/>
</dbReference>
<evidence type="ECO:0000259" key="12">
    <source>
        <dbReference type="SMART" id="SM00986"/>
    </source>
</evidence>
<evidence type="ECO:0000256" key="9">
    <source>
        <dbReference type="HAMAP-Rule" id="MF_00148"/>
    </source>
</evidence>
<evidence type="ECO:0000256" key="11">
    <source>
        <dbReference type="RuleBase" id="RU003780"/>
    </source>
</evidence>
<dbReference type="HAMAP" id="MF_00148">
    <property type="entry name" value="UDG"/>
    <property type="match status" value="1"/>
</dbReference>
<dbReference type="GO" id="GO:0004844">
    <property type="term" value="F:uracil DNA N-glycosylase activity"/>
    <property type="evidence" value="ECO:0007669"/>
    <property type="project" value="UniProtKB-UniRule"/>
</dbReference>
<comment type="function">
    <text evidence="2 9 11">Excises uracil residues from the DNA which can arise as a result of misincorporation of dUMP residues by DNA polymerase or due to deamination of cytosine.</text>
</comment>
<dbReference type="NCBIfam" id="NF003592">
    <property type="entry name" value="PRK05254.1-5"/>
    <property type="match status" value="1"/>
</dbReference>
<dbReference type="NCBIfam" id="NF003588">
    <property type="entry name" value="PRK05254.1-1"/>
    <property type="match status" value="1"/>
</dbReference>
<dbReference type="SMART" id="SM00987">
    <property type="entry name" value="UreE_C"/>
    <property type="match status" value="1"/>
</dbReference>
<gene>
    <name evidence="9" type="primary">ung</name>
    <name evidence="13" type="ORF">YSA_02821</name>
</gene>
<dbReference type="InterPro" id="IPR005122">
    <property type="entry name" value="Uracil-DNA_glycosylase-like"/>
</dbReference>
<evidence type="ECO:0000256" key="5">
    <source>
        <dbReference type="ARBA" id="ARBA00018429"/>
    </source>
</evidence>
<name>I3US33_PSEPU</name>
<protein>
    <recommendedName>
        <fullName evidence="5 9">Uracil-DNA glycosylase</fullName>
        <shortName evidence="9">UDG</shortName>
        <ecNumber evidence="4 9">3.2.2.27</ecNumber>
    </recommendedName>
</protein>
<accession>I3US33</accession>
<dbReference type="NCBIfam" id="NF003591">
    <property type="entry name" value="PRK05254.1-4"/>
    <property type="match status" value="1"/>
</dbReference>
<dbReference type="InterPro" id="IPR036895">
    <property type="entry name" value="Uracil-DNA_glycosylase-like_sf"/>
</dbReference>
<feature type="domain" description="Uracil-DNA glycosylase-like" evidence="12">
    <location>
        <begin position="59"/>
        <end position="219"/>
    </location>
</feature>
<dbReference type="InterPro" id="IPR018085">
    <property type="entry name" value="Ura-DNA_Glyclase_AS"/>
</dbReference>
<dbReference type="HOGENOM" id="CLU_032162_3_1_6"/>
<organism evidence="13 14">
    <name type="scientific">Pseudomonas putida ND6</name>
    <dbReference type="NCBI Taxonomy" id="231023"/>
    <lineage>
        <taxon>Bacteria</taxon>
        <taxon>Pseudomonadati</taxon>
        <taxon>Pseudomonadota</taxon>
        <taxon>Gammaproteobacteria</taxon>
        <taxon>Pseudomonadales</taxon>
        <taxon>Pseudomonadaceae</taxon>
        <taxon>Pseudomonas</taxon>
    </lineage>
</organism>
<comment type="similarity">
    <text evidence="3 9 11">Belongs to the uracil-DNA glycosylase (UDG) superfamily. UNG family.</text>
</comment>
<comment type="subcellular location">
    <subcellularLocation>
        <location evidence="9">Cytoplasm</location>
    </subcellularLocation>
</comment>
<keyword evidence="6 9" id="KW-0227">DNA damage</keyword>
<dbReference type="CDD" id="cd10027">
    <property type="entry name" value="UDG-F1-like"/>
    <property type="match status" value="1"/>
</dbReference>
<dbReference type="Pfam" id="PF03167">
    <property type="entry name" value="UDG"/>
    <property type="match status" value="1"/>
</dbReference>
<proteinExistence type="inferred from homology"/>
<comment type="catalytic activity">
    <reaction evidence="1 9 11">
        <text>Hydrolyzes single-stranded DNA or mismatched double-stranded DNA and polynucleotides, releasing free uracil.</text>
        <dbReference type="EC" id="3.2.2.27"/>
    </reaction>
</comment>
<evidence type="ECO:0000256" key="4">
    <source>
        <dbReference type="ARBA" id="ARBA00012030"/>
    </source>
</evidence>
<dbReference type="Proteomes" id="UP000005268">
    <property type="component" value="Chromosome"/>
</dbReference>
<dbReference type="SUPFAM" id="SSF52141">
    <property type="entry name" value="Uracil-DNA glycosylase-like"/>
    <property type="match status" value="1"/>
</dbReference>
<keyword evidence="9" id="KW-0963">Cytoplasm</keyword>
<dbReference type="PANTHER" id="PTHR11264">
    <property type="entry name" value="URACIL-DNA GLYCOSYLASE"/>
    <property type="match status" value="1"/>
</dbReference>
<evidence type="ECO:0000256" key="8">
    <source>
        <dbReference type="ARBA" id="ARBA00023204"/>
    </source>
</evidence>
<evidence type="ECO:0000256" key="7">
    <source>
        <dbReference type="ARBA" id="ARBA00022801"/>
    </source>
</evidence>
<dbReference type="PROSITE" id="PS00130">
    <property type="entry name" value="U_DNA_GLYCOSYLASE"/>
    <property type="match status" value="1"/>
</dbReference>
<dbReference type="EMBL" id="CP003588">
    <property type="protein sequence ID" value="AFK68304.1"/>
    <property type="molecule type" value="Genomic_DNA"/>
</dbReference>
<evidence type="ECO:0000256" key="6">
    <source>
        <dbReference type="ARBA" id="ARBA00022763"/>
    </source>
</evidence>
<evidence type="ECO:0000256" key="10">
    <source>
        <dbReference type="PROSITE-ProRule" id="PRU10072"/>
    </source>
</evidence>
<dbReference type="NCBIfam" id="TIGR00628">
    <property type="entry name" value="ung"/>
    <property type="match status" value="1"/>
</dbReference>
<dbReference type="InterPro" id="IPR002043">
    <property type="entry name" value="UDG_fam1"/>
</dbReference>
<evidence type="ECO:0000313" key="14">
    <source>
        <dbReference type="Proteomes" id="UP000005268"/>
    </source>
</evidence>
<dbReference type="FunFam" id="3.40.470.10:FF:000001">
    <property type="entry name" value="Uracil-DNA glycosylase"/>
    <property type="match status" value="1"/>
</dbReference>
<evidence type="ECO:0000256" key="1">
    <source>
        <dbReference type="ARBA" id="ARBA00001400"/>
    </source>
</evidence>
<keyword evidence="8 9" id="KW-0234">DNA repair</keyword>
<keyword evidence="7 9" id="KW-0378">Hydrolase</keyword>
<reference evidence="13 14" key="1">
    <citation type="journal article" date="2012" name="J. Bacteriol.">
        <title>Complete Genome Sequence of the Naphthalene-Degrading Pseudomonas putida Strain ND6.</title>
        <authorList>
            <person name="Li S."/>
            <person name="Zhao H."/>
            <person name="Li Y."/>
            <person name="Niu S."/>
            <person name="Cai B."/>
        </authorList>
    </citation>
    <scope>NUCLEOTIDE SEQUENCE [LARGE SCALE GENOMIC DNA]</scope>
    <source>
        <strain evidence="13 14">ND6</strain>
    </source>
</reference>
<evidence type="ECO:0000313" key="13">
    <source>
        <dbReference type="EMBL" id="AFK68304.1"/>
    </source>
</evidence>
<dbReference type="EC" id="3.2.2.27" evidence="4 9"/>
<evidence type="ECO:0000256" key="3">
    <source>
        <dbReference type="ARBA" id="ARBA00008184"/>
    </source>
</evidence>
<feature type="active site" description="Proton acceptor" evidence="9 10">
    <location>
        <position position="74"/>
    </location>
</feature>
<dbReference type="Gene3D" id="3.40.470.10">
    <property type="entry name" value="Uracil-DNA glycosylase-like domain"/>
    <property type="match status" value="1"/>
</dbReference>
<dbReference type="GO" id="GO:0097510">
    <property type="term" value="P:base-excision repair, AP site formation via deaminated base removal"/>
    <property type="evidence" value="ECO:0007669"/>
    <property type="project" value="TreeGrafter"/>
</dbReference>
<dbReference type="KEGG" id="ppi:YSA_02821"/>
<dbReference type="SMART" id="SM00986">
    <property type="entry name" value="UDG"/>
    <property type="match status" value="1"/>
</dbReference>
<dbReference type="PATRIC" id="fig|231023.4.peg.1372"/>
<sequence length="234" mass="26014">MEGPMTDDDRIKLEPSWKAALRGEFDQPYMHQLREFLRGEYAAGKEIYPPGPLIFNALNSTPLDQVKVVILGQDPYHGPGQAHGLCFSVQPGVATPPSLVNIYKELQRDLNIPIPSHGYLQSWAEQGVLLLNTTMTVERANAASHAKKGWELFTDRIIQVVSEQCPNVVFLLWGAHAQSKQKLIDGTKHLVLKSVHPSPLSAYRGFIGCGHFSRTNSFLEQRGLGPIDWALPPL</sequence>
<dbReference type="NCBIfam" id="NF003589">
    <property type="entry name" value="PRK05254.1-2"/>
    <property type="match status" value="1"/>
</dbReference>
<dbReference type="AlphaFoldDB" id="I3US33"/>